<name>A0AA38RUD1_9PEZI</name>
<comment type="similarity">
    <text evidence="3">Belongs to the CENP-K/MCM22 family.</text>
</comment>
<evidence type="ECO:0000256" key="5">
    <source>
        <dbReference type="ARBA" id="ARBA00023054"/>
    </source>
</evidence>
<evidence type="ECO:0000256" key="6">
    <source>
        <dbReference type="ARBA" id="ARBA00023242"/>
    </source>
</evidence>
<dbReference type="PANTHER" id="PTHR14401:SF6">
    <property type="entry name" value="CENTROMERE PROTEIN K"/>
    <property type="match status" value="1"/>
</dbReference>
<evidence type="ECO:0000256" key="1">
    <source>
        <dbReference type="ARBA" id="ARBA00004123"/>
    </source>
</evidence>
<feature type="region of interest" description="Disordered" evidence="8">
    <location>
        <begin position="1"/>
        <end position="21"/>
    </location>
</feature>
<dbReference type="GO" id="GO:0000070">
    <property type="term" value="P:mitotic sister chromatid segregation"/>
    <property type="evidence" value="ECO:0007669"/>
    <property type="project" value="TreeGrafter"/>
</dbReference>
<feature type="region of interest" description="Disordered" evidence="8">
    <location>
        <begin position="221"/>
        <end position="243"/>
    </location>
</feature>
<dbReference type="EMBL" id="JANBVO010000001">
    <property type="protein sequence ID" value="KAJ9157459.1"/>
    <property type="molecule type" value="Genomic_DNA"/>
</dbReference>
<dbReference type="Proteomes" id="UP001174694">
    <property type="component" value="Unassembled WGS sequence"/>
</dbReference>
<evidence type="ECO:0000256" key="8">
    <source>
        <dbReference type="SAM" id="MobiDB-lite"/>
    </source>
</evidence>
<gene>
    <name evidence="9" type="ORF">NKR23_g26</name>
</gene>
<feature type="region of interest" description="Disordered" evidence="8">
    <location>
        <begin position="140"/>
        <end position="162"/>
    </location>
</feature>
<evidence type="ECO:0000256" key="2">
    <source>
        <dbReference type="ARBA" id="ARBA00004584"/>
    </source>
</evidence>
<dbReference type="PANTHER" id="PTHR14401">
    <property type="entry name" value="CENTROMERE PROTEIN K"/>
    <property type="match status" value="1"/>
</dbReference>
<evidence type="ECO:0000313" key="10">
    <source>
        <dbReference type="Proteomes" id="UP001174694"/>
    </source>
</evidence>
<keyword evidence="6" id="KW-0539">Nucleus</keyword>
<keyword evidence="4" id="KW-0158">Chromosome</keyword>
<reference evidence="9" key="1">
    <citation type="submission" date="2022-07" db="EMBL/GenBank/DDBJ databases">
        <title>Fungi with potential for degradation of polypropylene.</title>
        <authorList>
            <person name="Gostincar C."/>
        </authorList>
    </citation>
    <scope>NUCLEOTIDE SEQUENCE</scope>
    <source>
        <strain evidence="9">EXF-13308</strain>
    </source>
</reference>
<feature type="compositionally biased region" description="Basic and acidic residues" evidence="8">
    <location>
        <begin position="229"/>
        <end position="243"/>
    </location>
</feature>
<sequence length="330" mass="36822">MAEQPHHASRENHHAENVERTLKELQKRVAEQEELLNQLRNAPFHPPKEEKEAVKASLEVMKTAYEDVAKSEPFLPFRESILPAVLALRNTHRITAESRAYMASQKESLEQTKRRLETEQANLNDQKALNKSLEARLQSLRDGQETSRQVTPKQAAKEKTRELRQKISDYNKDTSKLIAGLNKFINGHLGAMLAAEELGGPVVGGMLDVDSDILAAGFTAKGKPSKRTGKADQDKRQRRLDNIWGADEDRADVGTGAQDEATVAGKELRELTEKLLNSAMEAAGESSAAYVRLPRESAAARFLVRAKVAEFHPRDATRLKLVDFGREIDT</sequence>
<dbReference type="AlphaFoldDB" id="A0AA38RUD1"/>
<dbReference type="InterPro" id="IPR020993">
    <property type="entry name" value="Centromere_CenpK"/>
</dbReference>
<organism evidence="9 10">
    <name type="scientific">Pleurostoma richardsiae</name>
    <dbReference type="NCBI Taxonomy" id="41990"/>
    <lineage>
        <taxon>Eukaryota</taxon>
        <taxon>Fungi</taxon>
        <taxon>Dikarya</taxon>
        <taxon>Ascomycota</taxon>
        <taxon>Pezizomycotina</taxon>
        <taxon>Sordariomycetes</taxon>
        <taxon>Sordariomycetidae</taxon>
        <taxon>Calosphaeriales</taxon>
        <taxon>Pleurostomataceae</taxon>
        <taxon>Pleurostoma</taxon>
    </lineage>
</organism>
<accession>A0AA38RUD1</accession>
<protein>
    <submittedName>
        <fullName evidence="9">Chromosome segregation protein smc</fullName>
    </submittedName>
</protein>
<evidence type="ECO:0000256" key="4">
    <source>
        <dbReference type="ARBA" id="ARBA00022454"/>
    </source>
</evidence>
<keyword evidence="7" id="KW-0137">Centromere</keyword>
<comment type="caution">
    <text evidence="9">The sequence shown here is derived from an EMBL/GenBank/DDBJ whole genome shotgun (WGS) entry which is preliminary data.</text>
</comment>
<evidence type="ECO:0000313" key="9">
    <source>
        <dbReference type="EMBL" id="KAJ9157459.1"/>
    </source>
</evidence>
<comment type="subcellular location">
    <subcellularLocation>
        <location evidence="2">Chromosome</location>
        <location evidence="2">Centromere</location>
    </subcellularLocation>
    <subcellularLocation>
        <location evidence="1">Nucleus</location>
    </subcellularLocation>
</comment>
<dbReference type="GO" id="GO:0000775">
    <property type="term" value="C:chromosome, centromeric region"/>
    <property type="evidence" value="ECO:0007669"/>
    <property type="project" value="UniProtKB-SubCell"/>
</dbReference>
<evidence type="ECO:0000256" key="7">
    <source>
        <dbReference type="ARBA" id="ARBA00023328"/>
    </source>
</evidence>
<evidence type="ECO:0000256" key="3">
    <source>
        <dbReference type="ARBA" id="ARBA00005795"/>
    </source>
</evidence>
<dbReference type="GO" id="GO:0051382">
    <property type="term" value="P:kinetochore assembly"/>
    <property type="evidence" value="ECO:0007669"/>
    <property type="project" value="InterPro"/>
</dbReference>
<proteinExistence type="inferred from homology"/>
<dbReference type="GO" id="GO:0005634">
    <property type="term" value="C:nucleus"/>
    <property type="evidence" value="ECO:0007669"/>
    <property type="project" value="UniProtKB-SubCell"/>
</dbReference>
<keyword evidence="10" id="KW-1185">Reference proteome</keyword>
<keyword evidence="5" id="KW-0175">Coiled coil</keyword>